<dbReference type="Pfam" id="PF02854">
    <property type="entry name" value="MIF4G"/>
    <property type="match status" value="1"/>
</dbReference>
<protein>
    <recommendedName>
        <fullName evidence="2">MIF4G domain-containing protein</fullName>
    </recommendedName>
</protein>
<organism evidence="3">
    <name type="scientific">Salix viminalis</name>
    <name type="common">Common osier</name>
    <name type="synonym">Basket willow</name>
    <dbReference type="NCBI Taxonomy" id="40686"/>
    <lineage>
        <taxon>Eukaryota</taxon>
        <taxon>Viridiplantae</taxon>
        <taxon>Streptophyta</taxon>
        <taxon>Embryophyta</taxon>
        <taxon>Tracheophyta</taxon>
        <taxon>Spermatophyta</taxon>
        <taxon>Magnoliopsida</taxon>
        <taxon>eudicotyledons</taxon>
        <taxon>Gunneridae</taxon>
        <taxon>Pentapetalae</taxon>
        <taxon>rosids</taxon>
        <taxon>fabids</taxon>
        <taxon>Malpighiales</taxon>
        <taxon>Salicaceae</taxon>
        <taxon>Saliceae</taxon>
        <taxon>Salix</taxon>
    </lineage>
</organism>
<dbReference type="GO" id="GO:0003723">
    <property type="term" value="F:RNA binding"/>
    <property type="evidence" value="ECO:0007669"/>
    <property type="project" value="InterPro"/>
</dbReference>
<evidence type="ECO:0000256" key="1">
    <source>
        <dbReference type="SAM" id="MobiDB-lite"/>
    </source>
</evidence>
<feature type="domain" description="MIF4G" evidence="2">
    <location>
        <begin position="23"/>
        <end position="127"/>
    </location>
</feature>
<evidence type="ECO:0000259" key="2">
    <source>
        <dbReference type="Pfam" id="PF02854"/>
    </source>
</evidence>
<dbReference type="GO" id="GO:0035145">
    <property type="term" value="C:exon-exon junction complex"/>
    <property type="evidence" value="ECO:0007669"/>
    <property type="project" value="TreeGrafter"/>
</dbReference>
<dbReference type="InterPro" id="IPR003890">
    <property type="entry name" value="MIF4G-like_typ-3"/>
</dbReference>
<dbReference type="EMBL" id="CAADRP010001747">
    <property type="protein sequence ID" value="VFU51059.1"/>
    <property type="molecule type" value="Genomic_DNA"/>
</dbReference>
<feature type="region of interest" description="Disordered" evidence="1">
    <location>
        <begin position="193"/>
        <end position="217"/>
    </location>
</feature>
<dbReference type="GO" id="GO:0005737">
    <property type="term" value="C:cytoplasm"/>
    <property type="evidence" value="ECO:0007669"/>
    <property type="project" value="TreeGrafter"/>
</dbReference>
<dbReference type="PANTHER" id="PTHR12839:SF7">
    <property type="entry name" value="REGULATOR OF NONSENSE TRANSCRIPTS 2"/>
    <property type="match status" value="1"/>
</dbReference>
<reference evidence="3" key="1">
    <citation type="submission" date="2019-03" db="EMBL/GenBank/DDBJ databases">
        <authorList>
            <person name="Mank J."/>
            <person name="Almeida P."/>
        </authorList>
    </citation>
    <scope>NUCLEOTIDE SEQUENCE</scope>
    <source>
        <strain evidence="3">78183</strain>
    </source>
</reference>
<evidence type="ECO:0000313" key="3">
    <source>
        <dbReference type="EMBL" id="VFU51059.1"/>
    </source>
</evidence>
<dbReference type="AlphaFoldDB" id="A0A6N2MAY6"/>
<dbReference type="PANTHER" id="PTHR12839">
    <property type="entry name" value="NONSENSE-MEDIATED MRNA DECAY PROTEIN 2 UP-FRAMESHIFT SUPPRESSOR 2"/>
    <property type="match status" value="1"/>
</dbReference>
<dbReference type="InterPro" id="IPR039762">
    <property type="entry name" value="Nmd2/UPF2"/>
</dbReference>
<gene>
    <name evidence="3" type="ORF">SVIM_LOCUS342830</name>
</gene>
<sequence length="309" mass="35464">MEDLRNVNLSKFVSEAVTSICDAKLRTSDIQVAVQICSLLHQRYKDFSPSLVQGLLKVFFPGKSGEDLDVDKNSKAMKKRSTLKLLLELYFVGVTEDNNIFINIIKDLTILLDKEEFFWDFPHLDKKPRKSFSRAIASLLIKRKSSGKPSIHIMSLRQMEHEDVKMVNAKGEPSDDNVSSYEKILAEALDMQPPVMPEDGHTTRVTSGEDASSSAAGKDTNALEALWDDEDTRAFYECLPDLSICQHLSQQYCWERQSRKQMSILSWQLNQIKANPPKIWQRFLQSLALCGREKVQRRGRIRKKKIKKR</sequence>
<accession>A0A6N2MAY6</accession>
<feature type="compositionally biased region" description="Polar residues" evidence="1">
    <location>
        <begin position="203"/>
        <end position="215"/>
    </location>
</feature>
<dbReference type="InterPro" id="IPR016024">
    <property type="entry name" value="ARM-type_fold"/>
</dbReference>
<dbReference type="GO" id="GO:0000184">
    <property type="term" value="P:nuclear-transcribed mRNA catabolic process, nonsense-mediated decay"/>
    <property type="evidence" value="ECO:0007669"/>
    <property type="project" value="InterPro"/>
</dbReference>
<proteinExistence type="predicted"/>
<dbReference type="SUPFAM" id="SSF48371">
    <property type="entry name" value="ARM repeat"/>
    <property type="match status" value="1"/>
</dbReference>
<dbReference type="Gene3D" id="1.25.40.180">
    <property type="match status" value="1"/>
</dbReference>
<name>A0A6N2MAY6_SALVM</name>